<dbReference type="SUPFAM" id="SSF53067">
    <property type="entry name" value="Actin-like ATPase domain"/>
    <property type="match status" value="1"/>
</dbReference>
<organism evidence="4 5">
    <name type="scientific">Mycena rosella</name>
    <name type="common">Pink bonnet</name>
    <name type="synonym">Agaricus rosellus</name>
    <dbReference type="NCBI Taxonomy" id="1033263"/>
    <lineage>
        <taxon>Eukaryota</taxon>
        <taxon>Fungi</taxon>
        <taxon>Dikarya</taxon>
        <taxon>Basidiomycota</taxon>
        <taxon>Agaricomycotina</taxon>
        <taxon>Agaricomycetes</taxon>
        <taxon>Agaricomycetidae</taxon>
        <taxon>Agaricales</taxon>
        <taxon>Marasmiineae</taxon>
        <taxon>Mycenaceae</taxon>
        <taxon>Mycena</taxon>
    </lineage>
</organism>
<comment type="similarity">
    <text evidence="1">Belongs to the heat shock protein 70 family.</text>
</comment>
<accession>A0AAD7CDL3</accession>
<dbReference type="Pfam" id="PF00012">
    <property type="entry name" value="HSP70"/>
    <property type="match status" value="1"/>
</dbReference>
<keyword evidence="2" id="KW-0547">Nucleotide-binding</keyword>
<proteinExistence type="inferred from homology"/>
<evidence type="ECO:0000256" key="3">
    <source>
        <dbReference type="ARBA" id="ARBA00022840"/>
    </source>
</evidence>
<evidence type="ECO:0000256" key="2">
    <source>
        <dbReference type="ARBA" id="ARBA00022741"/>
    </source>
</evidence>
<dbReference type="EMBL" id="JARKIE010000392">
    <property type="protein sequence ID" value="KAJ7645800.1"/>
    <property type="molecule type" value="Genomic_DNA"/>
</dbReference>
<sequence length="192" mass="20596">MEGVAAILKELRVIVGQYRGIRIESPAVITVLFEFSDVQKETVKDAALLAGLCTVCILDEPVALTIVSGLDGLHTASGAVVLDLGSAALSLAGRLTRVCTSTAEYTNATEFVGNVLLPSFINTARLKITLALSLYGVLTVTTDLRRSHSALMEPRHPSDVEIARMQAAAAARAELADVQRRVQTFRTYGAYY</sequence>
<dbReference type="Proteomes" id="UP001221757">
    <property type="component" value="Unassembled WGS sequence"/>
</dbReference>
<reference evidence="4" key="1">
    <citation type="submission" date="2023-03" db="EMBL/GenBank/DDBJ databases">
        <title>Massive genome expansion in bonnet fungi (Mycena s.s.) driven by repeated elements and novel gene families across ecological guilds.</title>
        <authorList>
            <consortium name="Lawrence Berkeley National Laboratory"/>
            <person name="Harder C.B."/>
            <person name="Miyauchi S."/>
            <person name="Viragh M."/>
            <person name="Kuo A."/>
            <person name="Thoen E."/>
            <person name="Andreopoulos B."/>
            <person name="Lu D."/>
            <person name="Skrede I."/>
            <person name="Drula E."/>
            <person name="Henrissat B."/>
            <person name="Morin E."/>
            <person name="Kohler A."/>
            <person name="Barry K."/>
            <person name="LaButti K."/>
            <person name="Morin E."/>
            <person name="Salamov A."/>
            <person name="Lipzen A."/>
            <person name="Mereny Z."/>
            <person name="Hegedus B."/>
            <person name="Baldrian P."/>
            <person name="Stursova M."/>
            <person name="Weitz H."/>
            <person name="Taylor A."/>
            <person name="Grigoriev I.V."/>
            <person name="Nagy L.G."/>
            <person name="Martin F."/>
            <person name="Kauserud H."/>
        </authorList>
    </citation>
    <scope>NUCLEOTIDE SEQUENCE</scope>
    <source>
        <strain evidence="4">CBHHK067</strain>
    </source>
</reference>
<dbReference type="AlphaFoldDB" id="A0AAD7CDL3"/>
<dbReference type="GO" id="GO:0140662">
    <property type="term" value="F:ATP-dependent protein folding chaperone"/>
    <property type="evidence" value="ECO:0007669"/>
    <property type="project" value="InterPro"/>
</dbReference>
<dbReference type="FunFam" id="3.30.420.40:FF:000028">
    <property type="entry name" value="heat shock 70 kDa protein-like"/>
    <property type="match status" value="1"/>
</dbReference>
<comment type="caution">
    <text evidence="4">The sequence shown here is derived from an EMBL/GenBank/DDBJ whole genome shotgun (WGS) entry which is preliminary data.</text>
</comment>
<name>A0AAD7CDL3_MYCRO</name>
<evidence type="ECO:0000313" key="4">
    <source>
        <dbReference type="EMBL" id="KAJ7645800.1"/>
    </source>
</evidence>
<dbReference type="GO" id="GO:0005524">
    <property type="term" value="F:ATP binding"/>
    <property type="evidence" value="ECO:0007669"/>
    <property type="project" value="UniProtKB-KW"/>
</dbReference>
<keyword evidence="5" id="KW-1185">Reference proteome</keyword>
<dbReference type="Gene3D" id="3.30.420.40">
    <property type="match status" value="1"/>
</dbReference>
<dbReference type="InterPro" id="IPR043129">
    <property type="entry name" value="ATPase_NBD"/>
</dbReference>
<gene>
    <name evidence="4" type="ORF">B0H17DRAFT_1215885</name>
</gene>
<protein>
    <submittedName>
        <fullName evidence="4">Uncharacterized protein</fullName>
    </submittedName>
</protein>
<evidence type="ECO:0000256" key="1">
    <source>
        <dbReference type="ARBA" id="ARBA00007381"/>
    </source>
</evidence>
<evidence type="ECO:0000313" key="5">
    <source>
        <dbReference type="Proteomes" id="UP001221757"/>
    </source>
</evidence>
<dbReference type="InterPro" id="IPR013126">
    <property type="entry name" value="Hsp_70_fam"/>
</dbReference>
<keyword evidence="3" id="KW-0067">ATP-binding</keyword>